<dbReference type="Proteomes" id="UP000242180">
    <property type="component" value="Unassembled WGS sequence"/>
</dbReference>
<feature type="coiled-coil region" evidence="11">
    <location>
        <begin position="376"/>
        <end position="419"/>
    </location>
</feature>
<evidence type="ECO:0000256" key="11">
    <source>
        <dbReference type="SAM" id="Coils"/>
    </source>
</evidence>
<evidence type="ECO:0000313" key="14">
    <source>
        <dbReference type="EMBL" id="ORY92374.1"/>
    </source>
</evidence>
<gene>
    <name evidence="14" type="ORF">BCR43DRAFT_479630</name>
</gene>
<evidence type="ECO:0000313" key="15">
    <source>
        <dbReference type="Proteomes" id="UP000242180"/>
    </source>
</evidence>
<dbReference type="SUPFAM" id="SSF64268">
    <property type="entry name" value="PX domain"/>
    <property type="match status" value="1"/>
</dbReference>
<dbReference type="GO" id="GO:0042147">
    <property type="term" value="P:retrograde transport, endosome to Golgi"/>
    <property type="evidence" value="ECO:0007669"/>
    <property type="project" value="TreeGrafter"/>
</dbReference>
<dbReference type="GO" id="GO:0005768">
    <property type="term" value="C:endosome"/>
    <property type="evidence" value="ECO:0007669"/>
    <property type="project" value="TreeGrafter"/>
</dbReference>
<name>A0A1X2H3K8_SYNRA</name>
<dbReference type="EMBL" id="MCGN01000010">
    <property type="protein sequence ID" value="ORY92374.1"/>
    <property type="molecule type" value="Genomic_DNA"/>
</dbReference>
<keyword evidence="7" id="KW-0597">Phosphoprotein</keyword>
<dbReference type="InterPro" id="IPR015404">
    <property type="entry name" value="Vps5_C"/>
</dbReference>
<dbReference type="Pfam" id="PF00787">
    <property type="entry name" value="PX"/>
    <property type="match status" value="1"/>
</dbReference>
<organism evidence="14 15">
    <name type="scientific">Syncephalastrum racemosum</name>
    <name type="common">Filamentous fungus</name>
    <dbReference type="NCBI Taxonomy" id="13706"/>
    <lineage>
        <taxon>Eukaryota</taxon>
        <taxon>Fungi</taxon>
        <taxon>Fungi incertae sedis</taxon>
        <taxon>Mucoromycota</taxon>
        <taxon>Mucoromycotina</taxon>
        <taxon>Mucoromycetes</taxon>
        <taxon>Mucorales</taxon>
        <taxon>Syncephalastraceae</taxon>
        <taxon>Syncephalastrum</taxon>
    </lineage>
</organism>
<keyword evidence="6" id="KW-0963">Cytoplasm</keyword>
<dbReference type="InterPro" id="IPR001683">
    <property type="entry name" value="PX_dom"/>
</dbReference>
<dbReference type="GO" id="GO:0005829">
    <property type="term" value="C:cytosol"/>
    <property type="evidence" value="ECO:0007669"/>
    <property type="project" value="GOC"/>
</dbReference>
<dbReference type="FunFam" id="1.20.1270.60:FF:000022">
    <property type="entry name" value="Sorting nexin 3 protein"/>
    <property type="match status" value="1"/>
</dbReference>
<evidence type="ECO:0000256" key="5">
    <source>
        <dbReference type="ARBA" id="ARBA00022448"/>
    </source>
</evidence>
<feature type="region of interest" description="Disordered" evidence="12">
    <location>
        <begin position="1"/>
        <end position="84"/>
    </location>
</feature>
<dbReference type="PROSITE" id="PS50195">
    <property type="entry name" value="PX"/>
    <property type="match status" value="1"/>
</dbReference>
<evidence type="ECO:0000256" key="1">
    <source>
        <dbReference type="ARBA" id="ARBA00004287"/>
    </source>
</evidence>
<keyword evidence="10" id="KW-0472">Membrane</keyword>
<dbReference type="GO" id="GO:0005794">
    <property type="term" value="C:Golgi apparatus"/>
    <property type="evidence" value="ECO:0007669"/>
    <property type="project" value="UniProtKB-SubCell"/>
</dbReference>
<comment type="similarity">
    <text evidence="4">Belongs to the sorting nexin family.</text>
</comment>
<comment type="caution">
    <text evidence="14">The sequence shown here is derived from an EMBL/GenBank/DDBJ whole genome shotgun (WGS) entry which is preliminary data.</text>
</comment>
<evidence type="ECO:0000256" key="2">
    <source>
        <dbReference type="ARBA" id="ARBA00004496"/>
    </source>
</evidence>
<keyword evidence="8" id="KW-0653">Protein transport</keyword>
<reference evidence="14 15" key="1">
    <citation type="submission" date="2016-07" db="EMBL/GenBank/DDBJ databases">
        <title>Pervasive Adenine N6-methylation of Active Genes in Fungi.</title>
        <authorList>
            <consortium name="DOE Joint Genome Institute"/>
            <person name="Mondo S.J."/>
            <person name="Dannebaum R.O."/>
            <person name="Kuo R.C."/>
            <person name="Labutti K."/>
            <person name="Haridas S."/>
            <person name="Kuo A."/>
            <person name="Salamov A."/>
            <person name="Ahrendt S.R."/>
            <person name="Lipzen A."/>
            <person name="Sullivan W."/>
            <person name="Andreopoulos W.B."/>
            <person name="Clum A."/>
            <person name="Lindquist E."/>
            <person name="Daum C."/>
            <person name="Ramamoorthy G.K."/>
            <person name="Gryganskyi A."/>
            <person name="Culley D."/>
            <person name="Magnuson J.K."/>
            <person name="James T.Y."/>
            <person name="O'Malley M.A."/>
            <person name="Stajich J.E."/>
            <person name="Spatafora J.W."/>
            <person name="Visel A."/>
            <person name="Grigoriev I.V."/>
        </authorList>
    </citation>
    <scope>NUCLEOTIDE SEQUENCE [LARGE SCALE GENOMIC DNA]</scope>
    <source>
        <strain evidence="14 15">NRRL 2496</strain>
    </source>
</reference>
<dbReference type="OrthoDB" id="271164at2759"/>
<evidence type="ECO:0000256" key="10">
    <source>
        <dbReference type="ARBA" id="ARBA00023136"/>
    </source>
</evidence>
<evidence type="ECO:0000256" key="3">
    <source>
        <dbReference type="ARBA" id="ARBA00004555"/>
    </source>
</evidence>
<dbReference type="PANTHER" id="PTHR10555:SF170">
    <property type="entry name" value="FI18122P1"/>
    <property type="match status" value="1"/>
</dbReference>
<evidence type="ECO:0000256" key="12">
    <source>
        <dbReference type="SAM" id="MobiDB-lite"/>
    </source>
</evidence>
<dbReference type="Pfam" id="PF09325">
    <property type="entry name" value="Vps5"/>
    <property type="match status" value="1"/>
</dbReference>
<dbReference type="GO" id="GO:0030904">
    <property type="term" value="C:retromer complex"/>
    <property type="evidence" value="ECO:0007669"/>
    <property type="project" value="UniProtKB-ARBA"/>
</dbReference>
<feature type="region of interest" description="Disordered" evidence="12">
    <location>
        <begin position="214"/>
        <end position="239"/>
    </location>
</feature>
<accession>A0A1X2H3K8</accession>
<dbReference type="InterPro" id="IPR027267">
    <property type="entry name" value="AH/BAR_dom_sf"/>
</dbReference>
<keyword evidence="9" id="KW-0333">Golgi apparatus</keyword>
<evidence type="ECO:0000256" key="7">
    <source>
        <dbReference type="ARBA" id="ARBA00022553"/>
    </source>
</evidence>
<feature type="domain" description="PX" evidence="13">
    <location>
        <begin position="94"/>
        <end position="211"/>
    </location>
</feature>
<dbReference type="AlphaFoldDB" id="A0A1X2H3K8"/>
<dbReference type="SMART" id="SM00312">
    <property type="entry name" value="PX"/>
    <property type="match status" value="1"/>
</dbReference>
<evidence type="ECO:0000256" key="6">
    <source>
        <dbReference type="ARBA" id="ARBA00022490"/>
    </source>
</evidence>
<keyword evidence="5" id="KW-0813">Transport</keyword>
<dbReference type="FunCoup" id="A0A1X2H3K8">
    <property type="interactions" value="641"/>
</dbReference>
<comment type="subcellular location">
    <subcellularLocation>
        <location evidence="2">Cytoplasm</location>
    </subcellularLocation>
    <subcellularLocation>
        <location evidence="3">Golgi apparatus</location>
    </subcellularLocation>
    <subcellularLocation>
        <location evidence="1">Membrane</location>
        <topology evidence="1">Peripheral membrane protein</topology>
        <orientation evidence="1">Cytoplasmic side</orientation>
    </subcellularLocation>
</comment>
<dbReference type="Gene3D" id="3.30.1520.10">
    <property type="entry name" value="Phox-like domain"/>
    <property type="match status" value="1"/>
</dbReference>
<dbReference type="STRING" id="13706.A0A1X2H3K8"/>
<protein>
    <submittedName>
        <fullName evidence="14">Vps5 C terminal like-domain-containing protein</fullName>
    </submittedName>
</protein>
<evidence type="ECO:0000256" key="9">
    <source>
        <dbReference type="ARBA" id="ARBA00023034"/>
    </source>
</evidence>
<dbReference type="GO" id="GO:0035091">
    <property type="term" value="F:phosphatidylinositol binding"/>
    <property type="evidence" value="ECO:0007669"/>
    <property type="project" value="InterPro"/>
</dbReference>
<dbReference type="InParanoid" id="A0A1X2H3K8"/>
<proteinExistence type="inferred from homology"/>
<dbReference type="GO" id="GO:0045053">
    <property type="term" value="P:protein retention in Golgi apparatus"/>
    <property type="evidence" value="ECO:0007669"/>
    <property type="project" value="TreeGrafter"/>
</dbReference>
<dbReference type="PANTHER" id="PTHR10555">
    <property type="entry name" value="SORTING NEXIN"/>
    <property type="match status" value="1"/>
</dbReference>
<dbReference type="FunFam" id="3.30.1520.10:FF:000013">
    <property type="entry name" value="Putative Sorting nexin 3"/>
    <property type="match status" value="1"/>
</dbReference>
<sequence>MEHHDYDFLEANPFADAVSSTSSSTRHRAPQESQEEREEQEEERKTPTPPPAVDTTELNDRLKDLDLDPTLQRSPEEYTSQAETLEIPQSGSRPYFKVTVQDPQKVGDTINAHIVYKVKTETNSPAFRSSETVVARRYRDFLWLYNQLTAGNPGVIVPPVPEKHALGRFQEEFVESRRIALERCLQKIVSHPMLYGDPDLKVFLESESFNTEKKRSQSLASPAAHAPLSASSTTTSSDTGGVSLMMRSFGESLFPNKFVETDEWFASKKNQLDGLESQLKGLLKSIEGVVRQRKELGMAVADFGESMIPLASAELNRNLSTHLTILSDVQKQMKELHNQQAHYDILTLEHTIDEYIRIIGSIRLAFNARIKAYQAFQQAEAELHKKQTSLERIKKKERQAAAQQEVNEANQRMIECQREFTDISKLIKSELDRFDKDKVEDFRDSVERFLCSMIEHQKQVITLWESYFEQTAGLVDEN</sequence>
<keyword evidence="11" id="KW-0175">Coiled coil</keyword>
<feature type="compositionally biased region" description="Polar residues" evidence="12">
    <location>
        <begin position="71"/>
        <end position="84"/>
    </location>
</feature>
<feature type="compositionally biased region" description="Low complexity" evidence="12">
    <location>
        <begin position="218"/>
        <end position="237"/>
    </location>
</feature>
<dbReference type="OMA" id="MLVNHRK"/>
<evidence type="ECO:0000256" key="8">
    <source>
        <dbReference type="ARBA" id="ARBA00022927"/>
    </source>
</evidence>
<evidence type="ECO:0000256" key="4">
    <source>
        <dbReference type="ARBA" id="ARBA00010883"/>
    </source>
</evidence>
<dbReference type="SUPFAM" id="SSF103657">
    <property type="entry name" value="BAR/IMD domain-like"/>
    <property type="match status" value="1"/>
</dbReference>
<evidence type="ECO:0000259" key="13">
    <source>
        <dbReference type="PROSITE" id="PS50195"/>
    </source>
</evidence>
<dbReference type="InterPro" id="IPR036871">
    <property type="entry name" value="PX_dom_sf"/>
</dbReference>
<dbReference type="GO" id="GO:0015031">
    <property type="term" value="P:protein transport"/>
    <property type="evidence" value="ECO:0007669"/>
    <property type="project" value="UniProtKB-KW"/>
</dbReference>
<keyword evidence="15" id="KW-1185">Reference proteome</keyword>
<dbReference type="Gene3D" id="1.20.1270.60">
    <property type="entry name" value="Arfaptin homology (AH) domain/BAR domain"/>
    <property type="match status" value="1"/>
</dbReference>